<dbReference type="Proteomes" id="UP001219934">
    <property type="component" value="Unassembled WGS sequence"/>
</dbReference>
<reference evidence="1" key="1">
    <citation type="submission" date="2022-11" db="EMBL/GenBank/DDBJ databases">
        <title>Chromosome-level genome of Pogonophryne albipinna.</title>
        <authorList>
            <person name="Jo E."/>
        </authorList>
    </citation>
    <scope>NUCLEOTIDE SEQUENCE</scope>
    <source>
        <strain evidence="1">SGF0006</strain>
        <tissue evidence="1">Muscle</tissue>
    </source>
</reference>
<organism evidence="1 2">
    <name type="scientific">Pogonophryne albipinna</name>
    <dbReference type="NCBI Taxonomy" id="1090488"/>
    <lineage>
        <taxon>Eukaryota</taxon>
        <taxon>Metazoa</taxon>
        <taxon>Chordata</taxon>
        <taxon>Craniata</taxon>
        <taxon>Vertebrata</taxon>
        <taxon>Euteleostomi</taxon>
        <taxon>Actinopterygii</taxon>
        <taxon>Neopterygii</taxon>
        <taxon>Teleostei</taxon>
        <taxon>Neoteleostei</taxon>
        <taxon>Acanthomorphata</taxon>
        <taxon>Eupercaria</taxon>
        <taxon>Perciformes</taxon>
        <taxon>Notothenioidei</taxon>
        <taxon>Pogonophryne</taxon>
    </lineage>
</organism>
<evidence type="ECO:0000313" key="2">
    <source>
        <dbReference type="Proteomes" id="UP001219934"/>
    </source>
</evidence>
<name>A0AAD6F288_9TELE</name>
<proteinExistence type="predicted"/>
<accession>A0AAD6F288</accession>
<keyword evidence="2" id="KW-1185">Reference proteome</keyword>
<comment type="caution">
    <text evidence="1">The sequence shown here is derived from an EMBL/GenBank/DDBJ whole genome shotgun (WGS) entry which is preliminary data.</text>
</comment>
<dbReference type="AlphaFoldDB" id="A0AAD6F288"/>
<gene>
    <name evidence="1" type="ORF">JOQ06_026299</name>
</gene>
<evidence type="ECO:0000313" key="1">
    <source>
        <dbReference type="EMBL" id="KAJ4918087.1"/>
    </source>
</evidence>
<dbReference type="EMBL" id="JAPTMU010000820">
    <property type="protein sequence ID" value="KAJ4918087.1"/>
    <property type="molecule type" value="Genomic_DNA"/>
</dbReference>
<sequence>MDYTVSLQVEHQLSVFPTHLYQEYSVEVQQDFMEMRFCSCSRCMLISLRLLLLLCTCPAGPHKQLVHA</sequence>
<feature type="non-terminal residue" evidence="1">
    <location>
        <position position="68"/>
    </location>
</feature>
<protein>
    <submittedName>
        <fullName evidence="1">Uncharacterized protein</fullName>
    </submittedName>
</protein>